<feature type="binding site" evidence="10">
    <location>
        <position position="74"/>
    </location>
    <ligand>
        <name>Mg(2+)</name>
        <dbReference type="ChEBI" id="CHEBI:18420"/>
    </ligand>
</feature>
<dbReference type="InterPro" id="IPR002637">
    <property type="entry name" value="RdgB/HAM1"/>
</dbReference>
<comment type="catalytic activity">
    <reaction evidence="8 10">
        <text>dITP + H2O = dIMP + diphosphate + H(+)</text>
        <dbReference type="Rhea" id="RHEA:28342"/>
        <dbReference type="ChEBI" id="CHEBI:15377"/>
        <dbReference type="ChEBI" id="CHEBI:15378"/>
        <dbReference type="ChEBI" id="CHEBI:33019"/>
        <dbReference type="ChEBI" id="CHEBI:61194"/>
        <dbReference type="ChEBI" id="CHEBI:61382"/>
        <dbReference type="EC" id="3.6.1.66"/>
    </reaction>
</comment>
<dbReference type="InterPro" id="IPR020922">
    <property type="entry name" value="dITP/XTP_pyrophosphatase"/>
</dbReference>
<evidence type="ECO:0000256" key="11">
    <source>
        <dbReference type="RuleBase" id="RU003781"/>
    </source>
</evidence>
<evidence type="ECO:0000256" key="5">
    <source>
        <dbReference type="ARBA" id="ARBA00022801"/>
    </source>
</evidence>
<dbReference type="GO" id="GO:0000166">
    <property type="term" value="F:nucleotide binding"/>
    <property type="evidence" value="ECO:0007669"/>
    <property type="project" value="UniProtKB-KW"/>
</dbReference>
<comment type="catalytic activity">
    <reaction evidence="9 10">
        <text>XTP + H2O = XMP + diphosphate + H(+)</text>
        <dbReference type="Rhea" id="RHEA:28610"/>
        <dbReference type="ChEBI" id="CHEBI:15377"/>
        <dbReference type="ChEBI" id="CHEBI:15378"/>
        <dbReference type="ChEBI" id="CHEBI:33019"/>
        <dbReference type="ChEBI" id="CHEBI:57464"/>
        <dbReference type="ChEBI" id="CHEBI:61314"/>
        <dbReference type="EC" id="3.6.1.66"/>
    </reaction>
</comment>
<comment type="similarity">
    <text evidence="1 10 11">Belongs to the HAM1 NTPase family.</text>
</comment>
<feature type="binding site" evidence="10">
    <location>
        <position position="194"/>
    </location>
    <ligand>
        <name>substrate</name>
    </ligand>
</feature>
<comment type="subunit">
    <text evidence="2 10">Homodimer.</text>
</comment>
<dbReference type="GO" id="GO:0009117">
    <property type="term" value="P:nucleotide metabolic process"/>
    <property type="evidence" value="ECO:0007669"/>
    <property type="project" value="UniProtKB-KW"/>
</dbReference>
<evidence type="ECO:0000256" key="2">
    <source>
        <dbReference type="ARBA" id="ARBA00011738"/>
    </source>
</evidence>
<keyword evidence="6 10" id="KW-0460">Magnesium</keyword>
<gene>
    <name evidence="12" type="ORF">DFP98_102254</name>
</gene>
<evidence type="ECO:0000256" key="6">
    <source>
        <dbReference type="ARBA" id="ARBA00022842"/>
    </source>
</evidence>
<dbReference type="EC" id="3.6.1.66" evidence="10"/>
<dbReference type="PANTHER" id="PTHR11067">
    <property type="entry name" value="INOSINE TRIPHOSPHATE PYROPHOSPHATASE/HAM1 PROTEIN"/>
    <property type="match status" value="1"/>
</dbReference>
<comment type="function">
    <text evidence="10">Pyrophosphatase that catalyzes the hydrolysis of nucleoside triphosphates to their monophosphate derivatives, with a high preference for the non-canonical purine nucleotides XTP (xanthosine triphosphate), dITP (deoxyinosine triphosphate) and ITP. Seems to function as a house-cleaning enzyme that removes non-canonical purine nucleotides from the nucleotide pool, thus preventing their incorporation into DNA/RNA and avoiding chromosomal lesions.</text>
</comment>
<dbReference type="InterPro" id="IPR029001">
    <property type="entry name" value="ITPase-like_fam"/>
</dbReference>
<evidence type="ECO:0000256" key="8">
    <source>
        <dbReference type="ARBA" id="ARBA00051875"/>
    </source>
</evidence>
<dbReference type="GO" id="GO:0035870">
    <property type="term" value="F:dITP diphosphatase activity"/>
    <property type="evidence" value="ECO:0007669"/>
    <property type="project" value="UniProtKB-UniRule"/>
</dbReference>
<evidence type="ECO:0000313" key="13">
    <source>
        <dbReference type="Proteomes" id="UP000256977"/>
    </source>
</evidence>
<dbReference type="CDD" id="cd00515">
    <property type="entry name" value="HAM1"/>
    <property type="match status" value="1"/>
</dbReference>
<feature type="binding site" evidence="10">
    <location>
        <begin position="199"/>
        <end position="200"/>
    </location>
    <ligand>
        <name>substrate</name>
    </ligand>
</feature>
<feature type="binding site" evidence="10">
    <location>
        <position position="75"/>
    </location>
    <ligand>
        <name>substrate</name>
    </ligand>
</feature>
<feature type="binding site" evidence="10">
    <location>
        <position position="45"/>
    </location>
    <ligand>
        <name>Mg(2+)</name>
        <dbReference type="ChEBI" id="CHEBI:18420"/>
    </ligand>
</feature>
<keyword evidence="4 10" id="KW-0547">Nucleotide-binding</keyword>
<proteinExistence type="inferred from homology"/>
<comment type="cofactor">
    <cofactor evidence="10">
        <name>Mg(2+)</name>
        <dbReference type="ChEBI" id="CHEBI:18420"/>
    </cofactor>
    <text evidence="10">Binds 1 Mg(2+) ion per subunit.</text>
</comment>
<organism evidence="12 13">
    <name type="scientific">Cohnella phaseoli</name>
    <dbReference type="NCBI Taxonomy" id="456490"/>
    <lineage>
        <taxon>Bacteria</taxon>
        <taxon>Bacillati</taxon>
        <taxon>Bacillota</taxon>
        <taxon>Bacilli</taxon>
        <taxon>Bacillales</taxon>
        <taxon>Paenibacillaceae</taxon>
        <taxon>Cohnella</taxon>
    </lineage>
</organism>
<accession>A0A3D9KMH1</accession>
<name>A0A3D9KMH1_9BACL</name>
<feature type="binding site" evidence="10">
    <location>
        <begin position="12"/>
        <end position="17"/>
    </location>
    <ligand>
        <name>substrate</name>
    </ligand>
</feature>
<protein>
    <recommendedName>
        <fullName evidence="10">dITP/XTP pyrophosphatase</fullName>
        <ecNumber evidence="10">3.6.1.66</ecNumber>
    </recommendedName>
    <alternativeName>
        <fullName evidence="10">Non-canonical purine NTP pyrophosphatase</fullName>
    </alternativeName>
    <alternativeName>
        <fullName evidence="10">Non-standard purine NTP pyrophosphatase</fullName>
    </alternativeName>
    <alternativeName>
        <fullName evidence="10">Nucleoside-triphosphate diphosphatase</fullName>
    </alternativeName>
    <alternativeName>
        <fullName evidence="10">Nucleoside-triphosphate pyrophosphatase</fullName>
        <shortName evidence="10">NTPase</shortName>
    </alternativeName>
</protein>
<dbReference type="Proteomes" id="UP000256977">
    <property type="component" value="Unassembled WGS sequence"/>
</dbReference>
<reference evidence="12 13" key="1">
    <citation type="submission" date="2018-07" db="EMBL/GenBank/DDBJ databases">
        <title>Genomic Encyclopedia of Type Strains, Phase III (KMG-III): the genomes of soil and plant-associated and newly described type strains.</title>
        <authorList>
            <person name="Whitman W."/>
        </authorList>
    </citation>
    <scope>NUCLEOTIDE SEQUENCE [LARGE SCALE GENOMIC DNA]</scope>
    <source>
        <strain evidence="12 13">CECT 7287</strain>
    </source>
</reference>
<dbReference type="GO" id="GO:0005829">
    <property type="term" value="C:cytosol"/>
    <property type="evidence" value="ECO:0007669"/>
    <property type="project" value="TreeGrafter"/>
</dbReference>
<dbReference type="RefSeq" id="WP_116059165.1">
    <property type="nucleotide sequence ID" value="NZ_QRDZ01000002.1"/>
</dbReference>
<dbReference type="GO" id="GO:0046872">
    <property type="term" value="F:metal ion binding"/>
    <property type="evidence" value="ECO:0007669"/>
    <property type="project" value="UniProtKB-KW"/>
</dbReference>
<dbReference type="PANTHER" id="PTHR11067:SF9">
    <property type="entry name" value="INOSINE TRIPHOSPHATE PYROPHOSPHATASE"/>
    <property type="match status" value="1"/>
</dbReference>
<dbReference type="Pfam" id="PF01725">
    <property type="entry name" value="Ham1p_like"/>
    <property type="match status" value="1"/>
</dbReference>
<dbReference type="FunFam" id="3.90.950.10:FF:000001">
    <property type="entry name" value="dITP/XTP pyrophosphatase"/>
    <property type="match status" value="1"/>
</dbReference>
<evidence type="ECO:0000256" key="3">
    <source>
        <dbReference type="ARBA" id="ARBA00022723"/>
    </source>
</evidence>
<keyword evidence="7 10" id="KW-0546">Nucleotide metabolism</keyword>
<keyword evidence="3 10" id="KW-0479">Metal-binding</keyword>
<dbReference type="GO" id="GO:0036220">
    <property type="term" value="F:ITP diphosphatase activity"/>
    <property type="evidence" value="ECO:0007669"/>
    <property type="project" value="UniProtKB-UniRule"/>
</dbReference>
<sequence>MIRKGDTLLIATRNRGKTKEFREAFGQLGVIVQDLNEVEGIPDIEETGTTFEENATIKAKAVAALVGMPVLADDSGLIVDALDGAPGVYSARYAGEPANDAANNEKLLRELGRVVSSGDPLPEAGEDVAALSSARFACSLVLYDPSDDSKLAAEGYVEGRIMNRPRGSGGFGYDPLFWLPSLQRGMAELTPEEKNRISHRGVALRKLLALLADKE</sequence>
<dbReference type="GO" id="GO:0017111">
    <property type="term" value="F:ribonucleoside triphosphate phosphatase activity"/>
    <property type="evidence" value="ECO:0007669"/>
    <property type="project" value="InterPro"/>
</dbReference>
<evidence type="ECO:0000313" key="12">
    <source>
        <dbReference type="EMBL" id="RED87772.1"/>
    </source>
</evidence>
<dbReference type="OrthoDB" id="9807456at2"/>
<dbReference type="HAMAP" id="MF_01405">
    <property type="entry name" value="Non_canon_purine_NTPase"/>
    <property type="match status" value="1"/>
</dbReference>
<dbReference type="EMBL" id="QRDZ01000002">
    <property type="protein sequence ID" value="RED87772.1"/>
    <property type="molecule type" value="Genomic_DNA"/>
</dbReference>
<comment type="catalytic activity">
    <reaction evidence="10">
        <text>ITP + H2O = IMP + diphosphate + H(+)</text>
        <dbReference type="Rhea" id="RHEA:29399"/>
        <dbReference type="ChEBI" id="CHEBI:15377"/>
        <dbReference type="ChEBI" id="CHEBI:15378"/>
        <dbReference type="ChEBI" id="CHEBI:33019"/>
        <dbReference type="ChEBI" id="CHEBI:58053"/>
        <dbReference type="ChEBI" id="CHEBI:61402"/>
        <dbReference type="EC" id="3.6.1.66"/>
    </reaction>
</comment>
<dbReference type="NCBIfam" id="NF011397">
    <property type="entry name" value="PRK14822.1"/>
    <property type="match status" value="1"/>
</dbReference>
<evidence type="ECO:0000256" key="7">
    <source>
        <dbReference type="ARBA" id="ARBA00023080"/>
    </source>
</evidence>
<keyword evidence="5 10" id="KW-0378">Hydrolase</keyword>
<evidence type="ECO:0000256" key="10">
    <source>
        <dbReference type="HAMAP-Rule" id="MF_01405"/>
    </source>
</evidence>
<evidence type="ECO:0000256" key="4">
    <source>
        <dbReference type="ARBA" id="ARBA00022741"/>
    </source>
</evidence>
<dbReference type="AlphaFoldDB" id="A0A3D9KMH1"/>
<dbReference type="NCBIfam" id="TIGR00042">
    <property type="entry name" value="RdgB/HAM1 family non-canonical purine NTP pyrophosphatase"/>
    <property type="match status" value="1"/>
</dbReference>
<evidence type="ECO:0000256" key="9">
    <source>
        <dbReference type="ARBA" id="ARBA00052017"/>
    </source>
</evidence>
<keyword evidence="13" id="KW-1185">Reference proteome</keyword>
<dbReference type="SUPFAM" id="SSF52972">
    <property type="entry name" value="ITPase-like"/>
    <property type="match status" value="1"/>
</dbReference>
<comment type="caution">
    <text evidence="12">The sequence shown here is derived from an EMBL/GenBank/DDBJ whole genome shotgun (WGS) entry which is preliminary data.</text>
</comment>
<feature type="active site" description="Proton acceptor" evidence="10">
    <location>
        <position position="74"/>
    </location>
</feature>
<dbReference type="GO" id="GO:0009146">
    <property type="term" value="P:purine nucleoside triphosphate catabolic process"/>
    <property type="evidence" value="ECO:0007669"/>
    <property type="project" value="UniProtKB-UniRule"/>
</dbReference>
<dbReference type="Gene3D" id="3.90.950.10">
    <property type="match status" value="1"/>
</dbReference>
<evidence type="ECO:0000256" key="1">
    <source>
        <dbReference type="ARBA" id="ARBA00008023"/>
    </source>
</evidence>
<feature type="binding site" evidence="10">
    <location>
        <begin position="171"/>
        <end position="174"/>
    </location>
    <ligand>
        <name>substrate</name>
    </ligand>
</feature>
<dbReference type="GO" id="GO:0036222">
    <property type="term" value="F:XTP diphosphatase activity"/>
    <property type="evidence" value="ECO:0007669"/>
    <property type="project" value="UniProtKB-UniRule"/>
</dbReference>